<evidence type="ECO:0000256" key="11">
    <source>
        <dbReference type="ARBA" id="ARBA00023204"/>
    </source>
</evidence>
<dbReference type="Pfam" id="PF10391">
    <property type="entry name" value="DNA_pol_lambd_f"/>
    <property type="match status" value="1"/>
</dbReference>
<evidence type="ECO:0000313" key="17">
    <source>
        <dbReference type="EMBL" id="KAF2270136.1"/>
    </source>
</evidence>
<dbReference type="SUPFAM" id="SSF81585">
    <property type="entry name" value="PsbU/PolX domain-like"/>
    <property type="match status" value="1"/>
</dbReference>
<keyword evidence="9" id="KW-0227">DNA damage</keyword>
<dbReference type="PANTHER" id="PTHR11276">
    <property type="entry name" value="DNA POLYMERASE TYPE-X FAMILY MEMBER"/>
    <property type="match status" value="1"/>
</dbReference>
<dbReference type="PRINTS" id="PR00869">
    <property type="entry name" value="DNAPOLX"/>
</dbReference>
<keyword evidence="6" id="KW-0808">Transferase</keyword>
<dbReference type="Gene3D" id="3.30.460.10">
    <property type="entry name" value="Beta Polymerase, domain 2"/>
    <property type="match status" value="1"/>
</dbReference>
<evidence type="ECO:0000256" key="6">
    <source>
        <dbReference type="ARBA" id="ARBA00022679"/>
    </source>
</evidence>
<evidence type="ECO:0000256" key="7">
    <source>
        <dbReference type="ARBA" id="ARBA00022695"/>
    </source>
</evidence>
<comment type="similarity">
    <text evidence="3">Belongs to the DNA polymerase type-X family.</text>
</comment>
<evidence type="ECO:0000256" key="2">
    <source>
        <dbReference type="ARBA" id="ARBA00004123"/>
    </source>
</evidence>
<dbReference type="Pfam" id="PF14716">
    <property type="entry name" value="HHH_8"/>
    <property type="match status" value="1"/>
</dbReference>
<dbReference type="PANTHER" id="PTHR11276:SF29">
    <property type="entry name" value="DNA POLYMERASE TYPE-X FAMILY PROTEIN POL4"/>
    <property type="match status" value="1"/>
</dbReference>
<evidence type="ECO:0000256" key="13">
    <source>
        <dbReference type="ARBA" id="ARBA00023242"/>
    </source>
</evidence>
<name>A0A9P4NBK2_9PLEO</name>
<comment type="cofactor">
    <cofactor evidence="1">
        <name>Mn(2+)</name>
        <dbReference type="ChEBI" id="CHEBI:29035"/>
    </cofactor>
</comment>
<evidence type="ECO:0000256" key="5">
    <source>
        <dbReference type="ARBA" id="ARBA00016513"/>
    </source>
</evidence>
<feature type="compositionally biased region" description="Basic and acidic residues" evidence="15">
    <location>
        <begin position="114"/>
        <end position="128"/>
    </location>
</feature>
<dbReference type="InterPro" id="IPR002054">
    <property type="entry name" value="DNA-dir_DNA_pol_X"/>
</dbReference>
<comment type="subcellular location">
    <subcellularLocation>
        <location evidence="2">Nucleus</location>
    </subcellularLocation>
</comment>
<dbReference type="PROSITE" id="PS00522">
    <property type="entry name" value="DNA_POLYMERASE_X"/>
    <property type="match status" value="1"/>
</dbReference>
<dbReference type="Proteomes" id="UP000800093">
    <property type="component" value="Unassembled WGS sequence"/>
</dbReference>
<dbReference type="InterPro" id="IPR028207">
    <property type="entry name" value="DNA_pol_B_palm_palm"/>
</dbReference>
<dbReference type="EC" id="2.7.7.7" evidence="4"/>
<dbReference type="PRINTS" id="PR00870">
    <property type="entry name" value="DNAPOLXBETA"/>
</dbReference>
<feature type="domain" description="BRCT" evidence="16">
    <location>
        <begin position="133"/>
        <end position="203"/>
    </location>
</feature>
<keyword evidence="11" id="KW-0234">DNA repair</keyword>
<feature type="region of interest" description="Disordered" evidence="15">
    <location>
        <begin position="95"/>
        <end position="156"/>
    </location>
</feature>
<evidence type="ECO:0000256" key="9">
    <source>
        <dbReference type="ARBA" id="ARBA00022763"/>
    </source>
</evidence>
<dbReference type="SUPFAM" id="SSF47802">
    <property type="entry name" value="DNA polymerase beta, N-terminal domain-like"/>
    <property type="match status" value="1"/>
</dbReference>
<evidence type="ECO:0000256" key="15">
    <source>
        <dbReference type="SAM" id="MobiDB-lite"/>
    </source>
</evidence>
<evidence type="ECO:0000313" key="18">
    <source>
        <dbReference type="Proteomes" id="UP000800093"/>
    </source>
</evidence>
<keyword evidence="13" id="KW-0539">Nucleus</keyword>
<dbReference type="InterPro" id="IPR002008">
    <property type="entry name" value="DNA_pol_X_beta-like"/>
</dbReference>
<dbReference type="Gene3D" id="1.10.150.110">
    <property type="entry name" value="DNA polymerase beta, N-terminal domain-like"/>
    <property type="match status" value="1"/>
</dbReference>
<dbReference type="Gene3D" id="1.10.150.20">
    <property type="entry name" value="5' to 3' exonuclease, C-terminal subdomain"/>
    <property type="match status" value="1"/>
</dbReference>
<dbReference type="InterPro" id="IPR019843">
    <property type="entry name" value="DNA_pol-X_BS"/>
</dbReference>
<keyword evidence="8" id="KW-0479">Metal-binding</keyword>
<dbReference type="FunFam" id="3.30.210.10:FF:000005">
    <property type="entry name" value="DNA polymerase IV"/>
    <property type="match status" value="1"/>
</dbReference>
<organism evidence="17 18">
    <name type="scientific">Lojkania enalia</name>
    <dbReference type="NCBI Taxonomy" id="147567"/>
    <lineage>
        <taxon>Eukaryota</taxon>
        <taxon>Fungi</taxon>
        <taxon>Dikarya</taxon>
        <taxon>Ascomycota</taxon>
        <taxon>Pezizomycotina</taxon>
        <taxon>Dothideomycetes</taxon>
        <taxon>Pleosporomycetidae</taxon>
        <taxon>Pleosporales</taxon>
        <taxon>Pleosporales incertae sedis</taxon>
        <taxon>Lojkania</taxon>
    </lineage>
</organism>
<evidence type="ECO:0000256" key="14">
    <source>
        <dbReference type="ARBA" id="ARBA00049244"/>
    </source>
</evidence>
<evidence type="ECO:0000256" key="1">
    <source>
        <dbReference type="ARBA" id="ARBA00001936"/>
    </source>
</evidence>
<dbReference type="GO" id="GO:0046872">
    <property type="term" value="F:metal ion binding"/>
    <property type="evidence" value="ECO:0007669"/>
    <property type="project" value="UniProtKB-KW"/>
</dbReference>
<dbReference type="GO" id="GO:0003677">
    <property type="term" value="F:DNA binding"/>
    <property type="evidence" value="ECO:0007669"/>
    <property type="project" value="InterPro"/>
</dbReference>
<evidence type="ECO:0000256" key="10">
    <source>
        <dbReference type="ARBA" id="ARBA00022932"/>
    </source>
</evidence>
<proteinExistence type="inferred from homology"/>
<comment type="catalytic activity">
    <reaction evidence="14">
        <text>DNA(n) + a 2'-deoxyribonucleoside 5'-triphosphate = DNA(n+1) + diphosphate</text>
        <dbReference type="Rhea" id="RHEA:22508"/>
        <dbReference type="Rhea" id="RHEA-COMP:17339"/>
        <dbReference type="Rhea" id="RHEA-COMP:17340"/>
        <dbReference type="ChEBI" id="CHEBI:33019"/>
        <dbReference type="ChEBI" id="CHEBI:61560"/>
        <dbReference type="ChEBI" id="CHEBI:173112"/>
        <dbReference type="EC" id="2.7.7.7"/>
    </reaction>
</comment>
<dbReference type="PROSITE" id="PS50172">
    <property type="entry name" value="BRCT"/>
    <property type="match status" value="1"/>
</dbReference>
<dbReference type="InterPro" id="IPR022312">
    <property type="entry name" value="DNA_pol_X"/>
</dbReference>
<dbReference type="GO" id="GO:0003887">
    <property type="term" value="F:DNA-directed DNA polymerase activity"/>
    <property type="evidence" value="ECO:0007669"/>
    <property type="project" value="UniProtKB-KW"/>
</dbReference>
<dbReference type="InterPro" id="IPR027421">
    <property type="entry name" value="DNA_pol_lamdba_lyase_dom_sf"/>
</dbReference>
<dbReference type="Pfam" id="PF14791">
    <property type="entry name" value="DNA_pol_B_thumb"/>
    <property type="match status" value="1"/>
</dbReference>
<keyword evidence="7" id="KW-0548">Nucleotidyltransferase</keyword>
<evidence type="ECO:0000256" key="4">
    <source>
        <dbReference type="ARBA" id="ARBA00012417"/>
    </source>
</evidence>
<comment type="caution">
    <text evidence="17">The sequence shown here is derived from an EMBL/GenBank/DDBJ whole genome shotgun (WGS) entry which is preliminary data.</text>
</comment>
<evidence type="ECO:0000259" key="16">
    <source>
        <dbReference type="PROSITE" id="PS50172"/>
    </source>
</evidence>
<reference evidence="18" key="1">
    <citation type="journal article" date="2020" name="Stud. Mycol.">
        <title>101 Dothideomycetes genomes: A test case for predicting lifestyles and emergence of pathogens.</title>
        <authorList>
            <person name="Haridas S."/>
            <person name="Albert R."/>
            <person name="Binder M."/>
            <person name="Bloem J."/>
            <person name="LaButti K."/>
            <person name="Salamov A."/>
            <person name="Andreopoulos B."/>
            <person name="Baker S."/>
            <person name="Barry K."/>
            <person name="Bills G."/>
            <person name="Bluhm B."/>
            <person name="Cannon C."/>
            <person name="Castanera R."/>
            <person name="Culley D."/>
            <person name="Daum C."/>
            <person name="Ezra D."/>
            <person name="Gonzalez J."/>
            <person name="Henrissat B."/>
            <person name="Kuo A."/>
            <person name="Liang C."/>
            <person name="Lipzen A."/>
            <person name="Lutzoni F."/>
            <person name="Magnuson J."/>
            <person name="Mondo S."/>
            <person name="Nolan M."/>
            <person name="Ohm R."/>
            <person name="Pangilinan J."/>
            <person name="Park H.-J."/>
            <person name="Ramirez L."/>
            <person name="Alfaro M."/>
            <person name="Sun H."/>
            <person name="Tritt A."/>
            <person name="Yoshinaga Y."/>
            <person name="Zwiers L.-H."/>
            <person name="Turgeon B."/>
            <person name="Goodwin S."/>
            <person name="Spatafora J."/>
            <person name="Crous P."/>
            <person name="Grigoriev I."/>
        </authorList>
    </citation>
    <scope>NUCLEOTIDE SEQUENCE [LARGE SCALE GENOMIC DNA]</scope>
    <source>
        <strain evidence="18">CBS 304.66</strain>
    </source>
</reference>
<dbReference type="AlphaFoldDB" id="A0A9P4NBK2"/>
<gene>
    <name evidence="17" type="ORF">CC78DRAFT_192648</name>
</gene>
<dbReference type="EMBL" id="ML986580">
    <property type="protein sequence ID" value="KAF2270136.1"/>
    <property type="molecule type" value="Genomic_DNA"/>
</dbReference>
<dbReference type="InterPro" id="IPR043519">
    <property type="entry name" value="NT_sf"/>
</dbReference>
<dbReference type="Pfam" id="PF14792">
    <property type="entry name" value="DNA_pol_B_palm"/>
    <property type="match status" value="1"/>
</dbReference>
<dbReference type="SUPFAM" id="SSF52113">
    <property type="entry name" value="BRCT domain"/>
    <property type="match status" value="1"/>
</dbReference>
<dbReference type="FunFam" id="1.10.150.110:FF:000005">
    <property type="entry name" value="DNA polymerase POL4"/>
    <property type="match status" value="1"/>
</dbReference>
<dbReference type="InterPro" id="IPR036420">
    <property type="entry name" value="BRCT_dom_sf"/>
</dbReference>
<dbReference type="InterPro" id="IPR037160">
    <property type="entry name" value="DNA_Pol_thumb_sf"/>
</dbReference>
<evidence type="ECO:0000256" key="3">
    <source>
        <dbReference type="ARBA" id="ARBA00008323"/>
    </source>
</evidence>
<dbReference type="InterPro" id="IPR029398">
    <property type="entry name" value="PolB_thumb"/>
</dbReference>
<keyword evidence="18" id="KW-1185">Reference proteome</keyword>
<protein>
    <recommendedName>
        <fullName evidence="5">DNA polymerase lambda</fullName>
        <ecNumber evidence="4">2.7.7.7</ecNumber>
    </recommendedName>
</protein>
<dbReference type="SMART" id="SM00483">
    <property type="entry name" value="POLXc"/>
    <property type="match status" value="1"/>
</dbReference>
<dbReference type="InterPro" id="IPR001357">
    <property type="entry name" value="BRCT_dom"/>
</dbReference>
<sequence length="706" mass="79364">MDVGGPLSSQTRLAGLSAFGSSTLDLGGIPPIAILSAHLKGSEEKEVEETLFRHGACVTNDLSKVKVFIGKVFTKRRAEFELRSRKFKAEEIVEAKHVPSPDESEGPPGKRRRVGETSKRPITVHDEESTSQGTTEDEAASSKTEEERDTHVIAPPEIEEQAITPVPFSENHTNDDTVWVVKIDWLNECVIAGSLLPLGEHLVYKGRVLERPTLSGPKEKPIREVFSSPTQPASRAVLVSHPHPGESILERAKSDICGQRPRTAYQQHRYSAHVSRHFEGATFVSDAQKARHIASKTANILQHTTSEYEGEDNDIPPPPEWVKKRVKYACQRITPADSPNKEFIEQLKKIRTARTLINDEVGVRAYSTIIAAIAAYPYKITYPREIFRIPGCEDKAATLWLEWKNTGVIRAVEDFERDEAMKVLRLFYNIWGVGPKTAREFYYNYHWTEMDDIIEYGWDDLDRVQQIGVKYYDEFLVGIPRAEVEQIASIVRDHAVRARDECITVTIVGGYRRGKAESGDVDLIVSHPDIEATANLVKDIVESLEESEWITHTLTMSLNSTHRGQATLPFRTSRASGVGFDTLDKALVVWQDPNWPTKEADREKDHNARNPNIHRRVDIIVSPWRTVGCAVMGWSGQTTFQRDLRRYAKYVKGWKFDSSGIRSRSTGEVVLTEGPKGVGGTPEDAERTVFEALGLEYVPPEMRCTG</sequence>
<dbReference type="GO" id="GO:0005634">
    <property type="term" value="C:nucleus"/>
    <property type="evidence" value="ECO:0007669"/>
    <property type="project" value="UniProtKB-SubCell"/>
</dbReference>
<dbReference type="GO" id="GO:0006303">
    <property type="term" value="P:double-strand break repair via nonhomologous end joining"/>
    <property type="evidence" value="ECO:0007669"/>
    <property type="project" value="TreeGrafter"/>
</dbReference>
<dbReference type="CDD" id="cd00141">
    <property type="entry name" value="NT_POLXc"/>
    <property type="match status" value="1"/>
</dbReference>
<dbReference type="GO" id="GO:0016829">
    <property type="term" value="F:lyase activity"/>
    <property type="evidence" value="ECO:0007669"/>
    <property type="project" value="UniProtKB-KW"/>
</dbReference>
<dbReference type="InterPro" id="IPR018944">
    <property type="entry name" value="DNA_pol_lambd_fingers_domain"/>
</dbReference>
<evidence type="ECO:0000256" key="8">
    <source>
        <dbReference type="ARBA" id="ARBA00022723"/>
    </source>
</evidence>
<dbReference type="Gene3D" id="3.30.210.10">
    <property type="entry name" value="DNA polymerase, thumb domain"/>
    <property type="match status" value="1"/>
</dbReference>
<dbReference type="SUPFAM" id="SSF81301">
    <property type="entry name" value="Nucleotidyltransferase"/>
    <property type="match status" value="1"/>
</dbReference>
<keyword evidence="10" id="KW-0239">DNA-directed DNA polymerase</keyword>
<dbReference type="FunFam" id="1.10.150.20:FF:000010">
    <property type="entry name" value="DNA polymerase lambda"/>
    <property type="match status" value="1"/>
</dbReference>
<dbReference type="InterPro" id="IPR010996">
    <property type="entry name" value="HHH_MUS81"/>
</dbReference>
<accession>A0A9P4NBK2</accession>
<dbReference type="OrthoDB" id="205514at2759"/>
<evidence type="ECO:0000256" key="12">
    <source>
        <dbReference type="ARBA" id="ARBA00023239"/>
    </source>
</evidence>
<keyword evidence="12" id="KW-0456">Lyase</keyword>